<dbReference type="SUPFAM" id="SSF56784">
    <property type="entry name" value="HAD-like"/>
    <property type="match status" value="1"/>
</dbReference>
<dbReference type="OrthoDB" id="377733at2759"/>
<evidence type="ECO:0000256" key="3">
    <source>
        <dbReference type="ARBA" id="ARBA00022692"/>
    </source>
</evidence>
<reference evidence="20 21" key="1">
    <citation type="submission" date="2017-04" db="EMBL/GenBank/DDBJ databases">
        <title>Genome sequencing of [Candida] sorbophila.</title>
        <authorList>
            <person name="Ahn J.O."/>
        </authorList>
    </citation>
    <scope>NUCLEOTIDE SEQUENCE [LARGE SCALE GENOMIC DNA]</scope>
    <source>
        <strain evidence="20 21">DS02</strain>
    </source>
</reference>
<comment type="subcellular location">
    <subcellularLocation>
        <location evidence="1 16">Membrane</location>
        <topology evidence="1 16">Multi-pass membrane protein</topology>
    </subcellularLocation>
</comment>
<keyword evidence="21" id="KW-1185">Reference proteome</keyword>
<dbReference type="PANTHER" id="PTHR24092:SF174">
    <property type="entry name" value="PHOSPHOLIPID-TRANSPORTING ATPASE DNF3-RELATED"/>
    <property type="match status" value="1"/>
</dbReference>
<feature type="binding site" evidence="14">
    <location>
        <position position="553"/>
    </location>
    <ligand>
        <name>ATP</name>
        <dbReference type="ChEBI" id="CHEBI:30616"/>
    </ligand>
</feature>
<feature type="domain" description="P-type ATPase N-terminal" evidence="18">
    <location>
        <begin position="182"/>
        <end position="241"/>
    </location>
</feature>
<dbReference type="RefSeq" id="XP_024666716.1">
    <property type="nucleotide sequence ID" value="XM_024810948.1"/>
</dbReference>
<dbReference type="Gene3D" id="3.40.50.1000">
    <property type="entry name" value="HAD superfamily/HAD-like"/>
    <property type="match status" value="2"/>
</dbReference>
<sequence>MAGPPTPPARGRNVRNGNSTDRGNGVSFDIELPDRVAEPSVRHRDPEKYNYGTDRIHVPMDNAARRSWTSNYSMDDVLADRDAALAAAAALGHGDDATSFMTDDSWNSTRRRAVLRRHIQQRRKKWKNRFSDPWIYVMKPFELVAKWWKKRRMLPPSPNGRRIPVRLLNMDDPLSPLPDDRRKGSKPYINNRVTSAIYTPYDFLPRQIIFQFSKRANLYFLFVSILQMIPSWSTTGNYTTIVPLMVFVCISIAREGYDDYCRFRTDKEENGRTVLVAREDENGQVDYKTTEWKDLQVGDIVRILQNEWIPADILLLHSSGMRGQASIETLALDGESTLKSRETPADLQELFMVDEIPRTADLGIEVVTEDPGIDLYNFEGTVHLQNKTLPLNNANVIYRGSVLRNTASCFALVIFSGQETKIQLNSSKNARAKSPKLQDKVNRIIELMALFVLLLSVFSMVASTVIQNHRFKDMWYVHGLHVTVIQNLMGFIIMFNTLIPLSLYVSMEICKIIQVVLMQNDVDMYDTVLDNRCNCQTSSLNEELGQVSYIFSDKTGTLTDNIMLFRKMSVAGYPFIHDLDLYFDDEALETSSISASVTSTQDSTKAPGYLFHKAKTRPSLDLISQVVALPRPSGFSLPRHSLALASMSRHSTGYPAMGRPSRDAGQPKWHSTANPRKPQETPSTLMLLEYAMTHPQSLFSQKVRFFLLALALCHTASPVVDLVTNVENNTENIEYLDYQASSPDELALVSAARDLGYLVIDRQHNSITVRTYPKGFEAEPVDDVYQVLDTIEFTSLRKRMSVIVRFPDGRICLFGKGADNVIIERLRSSLIPTITQKQEEIRQQTVLRKSIEADLVRKGRTSTSHGPLGERPSMSMSPVAAMLSLEEHLHRQSEDQTIQESGRRSMQARRSVDVHQLDSASLGGRHSFQSTGRRSEEANAMDDARSIATEAPTAFPAERQVLDDSFILTRTLEQIDEFSSEGLRTLMFGHRFLNSSEYESWKVEYDAARASLVDRQKNIDRVSEVIERDFEITGITAIEDKLQRGVPEAIEKLRRANIRMWMLTGDKRETAINIGYSCRLIKDYSTLVILHKDEDLSSKIMAALEELRAEQIAHCVVVVDGHTLQKMEEDETLFSLFIDLSLKADSVICCRASPAQKATMVQSVRRREPKKVTLAIGDGANDIAMIQSADLGIGIAGREGLQAARSSDYSIGQFRFLLKLLLVHGHWNYVRTCKYILSTFYKEFFFYMAQVVYQRNTMFTGTSMYESWSISMFNTLFTSLPVICMGALDRDLNPATLLAVPELYTMGSQNKAFGFTKFVLWLCVAMLQCVMTCFLVFNFWGENYGWHDNTMFPVGVAVFTSVVVIICYKLLFLEMHYITIFNFVAAGLSIGGYMAWNCFIGAIFALRPPKTYYVSYAFQDGFGRDANWWATVCVIIAIGIVFEVLLRLVRQAIRPTDIDAFEVLEKDPFIMQKLEQESQMELEQGWEAAEQLPTSWRSLFHGKLPAETPRSKRDVPTAITSRRRRRDRWLEKLHIGRGSEEIDREILEILERREREIEAQQLAA</sequence>
<evidence type="ECO:0000256" key="12">
    <source>
        <dbReference type="ARBA" id="ARBA00049128"/>
    </source>
</evidence>
<evidence type="ECO:0000259" key="19">
    <source>
        <dbReference type="Pfam" id="PF16212"/>
    </source>
</evidence>
<feature type="region of interest" description="Disordered" evidence="17">
    <location>
        <begin position="653"/>
        <end position="681"/>
    </location>
</feature>
<dbReference type="PANTHER" id="PTHR24092">
    <property type="entry name" value="PROBABLE PHOSPHOLIPID-TRANSPORTING ATPASE"/>
    <property type="match status" value="1"/>
</dbReference>
<comment type="cofactor">
    <cofactor evidence="15">
        <name>Mg(2+)</name>
        <dbReference type="ChEBI" id="CHEBI:18420"/>
    </cofactor>
</comment>
<feature type="binding site" evidence="14">
    <location>
        <position position="793"/>
    </location>
    <ligand>
        <name>ATP</name>
        <dbReference type="ChEBI" id="CHEBI:30616"/>
    </ligand>
</feature>
<feature type="binding site" evidence="15">
    <location>
        <position position="553"/>
    </location>
    <ligand>
        <name>Mg(2+)</name>
        <dbReference type="ChEBI" id="CHEBI:18420"/>
    </ligand>
</feature>
<feature type="region of interest" description="Disordered" evidence="17">
    <location>
        <begin position="889"/>
        <end position="942"/>
    </location>
</feature>
<feature type="active site" description="4-aspartylphosphate intermediate" evidence="13">
    <location>
        <position position="553"/>
    </location>
</feature>
<keyword evidence="5 14" id="KW-0547">Nucleotide-binding</keyword>
<feature type="compositionally biased region" description="Basic and acidic residues" evidence="17">
    <location>
        <begin position="933"/>
        <end position="942"/>
    </location>
</feature>
<evidence type="ECO:0000256" key="1">
    <source>
        <dbReference type="ARBA" id="ARBA00004141"/>
    </source>
</evidence>
<dbReference type="Pfam" id="PF00702">
    <property type="entry name" value="Hydrolase"/>
    <property type="match status" value="1"/>
</dbReference>
<dbReference type="EC" id="7.6.2.1" evidence="16"/>
<dbReference type="InterPro" id="IPR023299">
    <property type="entry name" value="ATPase_P-typ_cyto_dom_N"/>
</dbReference>
<evidence type="ECO:0000256" key="13">
    <source>
        <dbReference type="PIRSR" id="PIRSR606539-1"/>
    </source>
</evidence>
<feature type="binding site" evidence="14">
    <location>
        <position position="816"/>
    </location>
    <ligand>
        <name>ATP</name>
        <dbReference type="ChEBI" id="CHEBI:30616"/>
    </ligand>
</feature>
<dbReference type="InterPro" id="IPR001757">
    <property type="entry name" value="P_typ_ATPase"/>
</dbReference>
<evidence type="ECO:0000256" key="4">
    <source>
        <dbReference type="ARBA" id="ARBA00022723"/>
    </source>
</evidence>
<feature type="transmembrane region" description="Helical" evidence="16">
    <location>
        <begin position="444"/>
        <end position="465"/>
    </location>
</feature>
<feature type="transmembrane region" description="Helical" evidence="16">
    <location>
        <begin position="485"/>
        <end position="505"/>
    </location>
</feature>
<dbReference type="GO" id="GO:0005886">
    <property type="term" value="C:plasma membrane"/>
    <property type="evidence" value="ECO:0007669"/>
    <property type="project" value="TreeGrafter"/>
</dbReference>
<dbReference type="InterPro" id="IPR023214">
    <property type="entry name" value="HAD_sf"/>
</dbReference>
<dbReference type="NCBIfam" id="TIGR01494">
    <property type="entry name" value="ATPase_P-type"/>
    <property type="match status" value="1"/>
</dbReference>
<organism evidence="20 21">
    <name type="scientific">Wickerhamiella sorbophila</name>
    <dbReference type="NCBI Taxonomy" id="45607"/>
    <lineage>
        <taxon>Eukaryota</taxon>
        <taxon>Fungi</taxon>
        <taxon>Dikarya</taxon>
        <taxon>Ascomycota</taxon>
        <taxon>Saccharomycotina</taxon>
        <taxon>Dipodascomycetes</taxon>
        <taxon>Dipodascales</taxon>
        <taxon>Trichomonascaceae</taxon>
        <taxon>Wickerhamiella</taxon>
    </lineage>
</organism>
<evidence type="ECO:0000259" key="18">
    <source>
        <dbReference type="Pfam" id="PF16209"/>
    </source>
</evidence>
<dbReference type="SUPFAM" id="SSF81653">
    <property type="entry name" value="Calcium ATPase, transduction domain A"/>
    <property type="match status" value="1"/>
</dbReference>
<keyword evidence="10 16" id="KW-0472">Membrane</keyword>
<evidence type="ECO:0000256" key="7">
    <source>
        <dbReference type="ARBA" id="ARBA00022842"/>
    </source>
</evidence>
<dbReference type="SFLD" id="SFLDS00003">
    <property type="entry name" value="Haloacid_Dehalogenase"/>
    <property type="match status" value="1"/>
</dbReference>
<comment type="caution">
    <text evidence="20">The sequence shown here is derived from an EMBL/GenBank/DDBJ whole genome shotgun (WGS) entry which is preliminary data.</text>
</comment>
<dbReference type="SUPFAM" id="SSF81660">
    <property type="entry name" value="Metal cation-transporting ATPase, ATP-binding domain N"/>
    <property type="match status" value="1"/>
</dbReference>
<proteinExistence type="inferred from homology"/>
<evidence type="ECO:0000256" key="8">
    <source>
        <dbReference type="ARBA" id="ARBA00022967"/>
    </source>
</evidence>
<dbReference type="GO" id="GO:0000287">
    <property type="term" value="F:magnesium ion binding"/>
    <property type="evidence" value="ECO:0007669"/>
    <property type="project" value="UniProtKB-UniRule"/>
</dbReference>
<dbReference type="InterPro" id="IPR006539">
    <property type="entry name" value="P-type_ATPase_IV"/>
</dbReference>
<evidence type="ECO:0000256" key="16">
    <source>
        <dbReference type="RuleBase" id="RU362033"/>
    </source>
</evidence>
<feature type="binding site" evidence="14">
    <location>
        <position position="745"/>
    </location>
    <ligand>
        <name>ATP</name>
        <dbReference type="ChEBI" id="CHEBI:30616"/>
    </ligand>
</feature>
<dbReference type="InterPro" id="IPR044492">
    <property type="entry name" value="P_typ_ATPase_HD_dom"/>
</dbReference>
<name>A0A2T0FP52_9ASCO</name>
<dbReference type="FunFam" id="3.40.50.1000:FF:000172">
    <property type="entry name" value="Phospholipid-transporting ATPase"/>
    <property type="match status" value="1"/>
</dbReference>
<dbReference type="EMBL" id="NDIQ01000022">
    <property type="protein sequence ID" value="PRT56771.1"/>
    <property type="molecule type" value="Genomic_DNA"/>
</dbReference>
<dbReference type="Pfam" id="PF16212">
    <property type="entry name" value="PhoLip_ATPase_C"/>
    <property type="match status" value="1"/>
</dbReference>
<feature type="compositionally biased region" description="Polar residues" evidence="17">
    <location>
        <begin position="669"/>
        <end position="681"/>
    </location>
</feature>
<keyword evidence="8 16" id="KW-1278">Translocase</keyword>
<feature type="binding site" evidence="15">
    <location>
        <position position="555"/>
    </location>
    <ligand>
        <name>Mg(2+)</name>
        <dbReference type="ChEBI" id="CHEBI:18420"/>
    </ligand>
</feature>
<dbReference type="GO" id="GO:0005802">
    <property type="term" value="C:trans-Golgi network"/>
    <property type="evidence" value="ECO:0007669"/>
    <property type="project" value="TreeGrafter"/>
</dbReference>
<dbReference type="GO" id="GO:0032456">
    <property type="term" value="P:endocytic recycling"/>
    <property type="evidence" value="ECO:0007669"/>
    <property type="project" value="TreeGrafter"/>
</dbReference>
<dbReference type="InterPro" id="IPR032630">
    <property type="entry name" value="P_typ_ATPase_c"/>
</dbReference>
<comment type="catalytic activity">
    <reaction evidence="11 16">
        <text>ATP + H2O + phospholipidSide 1 = ADP + phosphate + phospholipidSide 2.</text>
        <dbReference type="EC" id="7.6.2.1"/>
    </reaction>
</comment>
<evidence type="ECO:0000256" key="2">
    <source>
        <dbReference type="ARBA" id="ARBA00008109"/>
    </source>
</evidence>
<dbReference type="SFLD" id="SFLDG00002">
    <property type="entry name" value="C1.7:_P-type_atpase_like"/>
    <property type="match status" value="1"/>
</dbReference>
<dbReference type="GO" id="GO:0016887">
    <property type="term" value="F:ATP hydrolysis activity"/>
    <property type="evidence" value="ECO:0007669"/>
    <property type="project" value="InterPro"/>
</dbReference>
<evidence type="ECO:0000256" key="15">
    <source>
        <dbReference type="PIRSR" id="PIRSR606539-3"/>
    </source>
</evidence>
<dbReference type="Gene3D" id="1.20.1110.10">
    <property type="entry name" value="Calcium-transporting ATPase, transmembrane domain"/>
    <property type="match status" value="1"/>
</dbReference>
<feature type="binding site" evidence="14">
    <location>
        <position position="555"/>
    </location>
    <ligand>
        <name>ATP</name>
        <dbReference type="ChEBI" id="CHEBI:30616"/>
    </ligand>
</feature>
<evidence type="ECO:0000256" key="11">
    <source>
        <dbReference type="ARBA" id="ARBA00034036"/>
    </source>
</evidence>
<keyword evidence="9 16" id="KW-1133">Transmembrane helix</keyword>
<feature type="transmembrane region" description="Helical" evidence="16">
    <location>
        <begin position="1318"/>
        <end position="1340"/>
    </location>
</feature>
<dbReference type="InterPro" id="IPR032631">
    <property type="entry name" value="P-type_ATPase_N"/>
</dbReference>
<protein>
    <recommendedName>
        <fullName evidence="16">Phospholipid-transporting ATPase</fullName>
        <ecNumber evidence="16">7.6.2.1</ecNumber>
    </recommendedName>
</protein>
<dbReference type="SFLD" id="SFLDF00027">
    <property type="entry name" value="p-type_atpase"/>
    <property type="match status" value="1"/>
</dbReference>
<evidence type="ECO:0000256" key="5">
    <source>
        <dbReference type="ARBA" id="ARBA00022741"/>
    </source>
</evidence>
<feature type="region of interest" description="Disordered" evidence="17">
    <location>
        <begin position="1"/>
        <end position="54"/>
    </location>
</feature>
<dbReference type="Pfam" id="PF13246">
    <property type="entry name" value="Cation_ATPase"/>
    <property type="match status" value="1"/>
</dbReference>
<feature type="transmembrane region" description="Helical" evidence="16">
    <location>
        <begin position="1426"/>
        <end position="1446"/>
    </location>
</feature>
<dbReference type="STRING" id="45607.A0A2T0FP52"/>
<dbReference type="NCBIfam" id="TIGR01652">
    <property type="entry name" value="ATPase-Plipid"/>
    <property type="match status" value="1"/>
</dbReference>
<keyword evidence="7 15" id="KW-0460">Magnesium</keyword>
<feature type="binding site" evidence="14">
    <location>
        <position position="554"/>
    </location>
    <ligand>
        <name>ATP</name>
        <dbReference type="ChEBI" id="CHEBI:30616"/>
    </ligand>
</feature>
<evidence type="ECO:0000313" key="21">
    <source>
        <dbReference type="Proteomes" id="UP000238350"/>
    </source>
</evidence>
<feature type="transmembrane region" description="Helical" evidence="16">
    <location>
        <begin position="1352"/>
        <end position="1371"/>
    </location>
</feature>
<feature type="transmembrane region" description="Helical" evidence="16">
    <location>
        <begin position="1383"/>
        <end position="1406"/>
    </location>
</feature>
<comment type="catalytic activity">
    <reaction evidence="12">
        <text>a 1,2-diacyl-sn-glycero-3-phosphoethanolamine(out) + ATP + H2O = a 1,2-diacyl-sn-glycero-3-phosphoethanolamine(in) + ADP + phosphate + H(+)</text>
        <dbReference type="Rhea" id="RHEA:66132"/>
        <dbReference type="ChEBI" id="CHEBI:15377"/>
        <dbReference type="ChEBI" id="CHEBI:15378"/>
        <dbReference type="ChEBI" id="CHEBI:30616"/>
        <dbReference type="ChEBI" id="CHEBI:43474"/>
        <dbReference type="ChEBI" id="CHEBI:64612"/>
        <dbReference type="ChEBI" id="CHEBI:456216"/>
    </reaction>
    <physiologicalReaction direction="left-to-right" evidence="12">
        <dbReference type="Rhea" id="RHEA:66133"/>
    </physiologicalReaction>
</comment>
<dbReference type="Pfam" id="PF16209">
    <property type="entry name" value="PhoLip_ATPase_N"/>
    <property type="match status" value="1"/>
</dbReference>
<evidence type="ECO:0000256" key="17">
    <source>
        <dbReference type="SAM" id="MobiDB-lite"/>
    </source>
</evidence>
<dbReference type="SUPFAM" id="SSF81665">
    <property type="entry name" value="Calcium ATPase, transmembrane domain M"/>
    <property type="match status" value="1"/>
</dbReference>
<dbReference type="GO" id="GO:0006892">
    <property type="term" value="P:post-Golgi vesicle-mediated transport"/>
    <property type="evidence" value="ECO:0007669"/>
    <property type="project" value="TreeGrafter"/>
</dbReference>
<dbReference type="GO" id="GO:0140346">
    <property type="term" value="F:phosphatidylserine flippase activity"/>
    <property type="evidence" value="ECO:0007669"/>
    <property type="project" value="UniProtKB-ARBA"/>
</dbReference>
<evidence type="ECO:0000313" key="20">
    <source>
        <dbReference type="EMBL" id="PRT56771.1"/>
    </source>
</evidence>
<dbReference type="Gene3D" id="3.40.1110.10">
    <property type="entry name" value="Calcium-transporting ATPase, cytoplasmic domain N"/>
    <property type="match status" value="2"/>
</dbReference>
<gene>
    <name evidence="20" type="ORF">B9G98_04391</name>
</gene>
<dbReference type="InterPro" id="IPR018303">
    <property type="entry name" value="ATPase_P-typ_P_site"/>
</dbReference>
<dbReference type="InterPro" id="IPR023298">
    <property type="entry name" value="ATPase_P-typ_TM_dom_sf"/>
</dbReference>
<dbReference type="Gene3D" id="2.70.150.10">
    <property type="entry name" value="Calcium-transporting ATPase, cytoplasmic transduction domain A"/>
    <property type="match status" value="2"/>
</dbReference>
<dbReference type="InterPro" id="IPR008250">
    <property type="entry name" value="ATPase_P-typ_transduc_dom_A_sf"/>
</dbReference>
<accession>A0A2T0FP52</accession>
<comment type="similarity">
    <text evidence="2 16">Belongs to the cation transport ATPase (P-type) (TC 3.A.3) family. Type IV subfamily.</text>
</comment>
<evidence type="ECO:0000256" key="14">
    <source>
        <dbReference type="PIRSR" id="PIRSR606539-2"/>
    </source>
</evidence>
<dbReference type="GO" id="GO:0005524">
    <property type="term" value="F:ATP binding"/>
    <property type="evidence" value="ECO:0007669"/>
    <property type="project" value="UniProtKB-UniRule"/>
</dbReference>
<dbReference type="Proteomes" id="UP000238350">
    <property type="component" value="Unassembled WGS sequence"/>
</dbReference>
<dbReference type="InterPro" id="IPR036412">
    <property type="entry name" value="HAD-like_sf"/>
</dbReference>
<keyword evidence="3 16" id="KW-0812">Transmembrane</keyword>
<keyword evidence="4 15" id="KW-0479">Metal-binding</keyword>
<dbReference type="PROSITE" id="PS00154">
    <property type="entry name" value="ATPASE_E1_E2"/>
    <property type="match status" value="1"/>
</dbReference>
<evidence type="ECO:0000256" key="9">
    <source>
        <dbReference type="ARBA" id="ARBA00022989"/>
    </source>
</evidence>
<dbReference type="GeneID" id="36518139"/>
<dbReference type="PRINTS" id="PR00119">
    <property type="entry name" value="CATATPASE"/>
</dbReference>
<feature type="domain" description="P-type ATPase C-terminal" evidence="19">
    <location>
        <begin position="1204"/>
        <end position="1456"/>
    </location>
</feature>
<feature type="compositionally biased region" description="Basic and acidic residues" evidence="17">
    <location>
        <begin position="32"/>
        <end position="54"/>
    </location>
</feature>
<evidence type="ECO:0000256" key="10">
    <source>
        <dbReference type="ARBA" id="ARBA00023136"/>
    </source>
</evidence>
<evidence type="ECO:0000256" key="6">
    <source>
        <dbReference type="ARBA" id="ARBA00022840"/>
    </source>
</evidence>
<keyword evidence="6 14" id="KW-0067">ATP-binding</keyword>